<comment type="pathway">
    <text evidence="2 6">Metabolic intermediate biosynthesis; 5-phospho-alpha-D-ribose 1-diphosphate biosynthesis; 5-phospho-alpha-D-ribose 1-diphosphate from D-ribose 5-phosphate (route II): step 3/3.</text>
</comment>
<dbReference type="HAMAP" id="MF_00836">
    <property type="entry name" value="PhnN"/>
    <property type="match status" value="1"/>
</dbReference>
<dbReference type="SMART" id="SM00072">
    <property type="entry name" value="GuKc"/>
    <property type="match status" value="1"/>
</dbReference>
<dbReference type="GO" id="GO:0019634">
    <property type="term" value="P:organic phosphonate metabolic process"/>
    <property type="evidence" value="ECO:0007669"/>
    <property type="project" value="UniProtKB-UniRule"/>
</dbReference>
<feature type="domain" description="Guanylate kinase/L-type calcium channel beta subunit" evidence="7">
    <location>
        <begin position="2"/>
        <end position="181"/>
    </location>
</feature>
<evidence type="ECO:0000256" key="4">
    <source>
        <dbReference type="ARBA" id="ARBA00022741"/>
    </source>
</evidence>
<name>A0AA42BER6_9GAMM</name>
<accession>A0AA42BER6</accession>
<protein>
    <recommendedName>
        <fullName evidence="6">Ribose 1,5-bisphosphate phosphokinase PhnN</fullName>
        <ecNumber evidence="6">2.7.4.23</ecNumber>
    </recommendedName>
    <alternativeName>
        <fullName evidence="6">Ribose 1,5-bisphosphokinase</fullName>
    </alternativeName>
</protein>
<gene>
    <name evidence="6 8" type="primary">phnN</name>
    <name evidence="8" type="ORF">NJF43_01540</name>
</gene>
<evidence type="ECO:0000313" key="8">
    <source>
        <dbReference type="EMBL" id="MCO7543433.1"/>
    </source>
</evidence>
<dbReference type="GO" id="GO:0033863">
    <property type="term" value="F:ribose 1,5-bisphosphate phosphokinase activity"/>
    <property type="evidence" value="ECO:0007669"/>
    <property type="project" value="UniProtKB-UniRule"/>
</dbReference>
<dbReference type="AlphaFoldDB" id="A0AA42BER6"/>
<dbReference type="GO" id="GO:0005524">
    <property type="term" value="F:ATP binding"/>
    <property type="evidence" value="ECO:0007669"/>
    <property type="project" value="UniProtKB-KW"/>
</dbReference>
<proteinExistence type="inferred from homology"/>
<evidence type="ECO:0000256" key="3">
    <source>
        <dbReference type="ARBA" id="ARBA00022679"/>
    </source>
</evidence>
<evidence type="ECO:0000256" key="6">
    <source>
        <dbReference type="HAMAP-Rule" id="MF_00836"/>
    </source>
</evidence>
<keyword evidence="3 6" id="KW-0808">Transferase</keyword>
<dbReference type="SUPFAM" id="SSF52540">
    <property type="entry name" value="P-loop containing nucleoside triphosphate hydrolases"/>
    <property type="match status" value="1"/>
</dbReference>
<dbReference type="InterPro" id="IPR027417">
    <property type="entry name" value="P-loop_NTPase"/>
</dbReference>
<dbReference type="NCBIfam" id="NF007485">
    <property type="entry name" value="PRK10078.1"/>
    <property type="match status" value="1"/>
</dbReference>
<dbReference type="PANTHER" id="PTHR23117">
    <property type="entry name" value="GUANYLATE KINASE-RELATED"/>
    <property type="match status" value="1"/>
</dbReference>
<organism evidence="8 9">
    <name type="scientific">Stutzerimonas nitrititolerans</name>
    <dbReference type="NCBI Taxonomy" id="2482751"/>
    <lineage>
        <taxon>Bacteria</taxon>
        <taxon>Pseudomonadati</taxon>
        <taxon>Pseudomonadota</taxon>
        <taxon>Gammaproteobacteria</taxon>
        <taxon>Pseudomonadales</taxon>
        <taxon>Pseudomonadaceae</taxon>
        <taxon>Stutzerimonas</taxon>
    </lineage>
</organism>
<comment type="function">
    <text evidence="6">Catalyzes the phosphorylation of ribose 1,5-bisphosphate to 5-phospho-D-ribosyl alpha-1-diphosphate (PRPP).</text>
</comment>
<dbReference type="Gene3D" id="3.40.50.300">
    <property type="entry name" value="P-loop containing nucleotide triphosphate hydrolases"/>
    <property type="match status" value="1"/>
</dbReference>
<dbReference type="RefSeq" id="WP_253162127.1">
    <property type="nucleotide sequence ID" value="NZ_DALZTE010000022.1"/>
</dbReference>
<dbReference type="EMBL" id="JAMYBS010000001">
    <property type="protein sequence ID" value="MCO7543433.1"/>
    <property type="molecule type" value="Genomic_DNA"/>
</dbReference>
<dbReference type="GO" id="GO:0006015">
    <property type="term" value="P:5-phosphoribose 1-diphosphate biosynthetic process"/>
    <property type="evidence" value="ECO:0007669"/>
    <property type="project" value="UniProtKB-UniRule"/>
</dbReference>
<feature type="binding site" evidence="6">
    <location>
        <begin position="10"/>
        <end position="17"/>
    </location>
    <ligand>
        <name>ATP</name>
        <dbReference type="ChEBI" id="CHEBI:30616"/>
    </ligand>
</feature>
<comment type="similarity">
    <text evidence="6">Belongs to the ribose 1,5-bisphosphokinase family.</text>
</comment>
<comment type="catalytic activity">
    <reaction evidence="1 6">
        <text>alpha-D-ribose 1,5-bisphosphate + ATP = 5-phospho-alpha-D-ribose 1-diphosphate + ADP</text>
        <dbReference type="Rhea" id="RHEA:20109"/>
        <dbReference type="ChEBI" id="CHEBI:30616"/>
        <dbReference type="ChEBI" id="CHEBI:58017"/>
        <dbReference type="ChEBI" id="CHEBI:68688"/>
        <dbReference type="ChEBI" id="CHEBI:456216"/>
        <dbReference type="EC" id="2.7.4.23"/>
    </reaction>
</comment>
<comment type="caution">
    <text evidence="8">The sequence shown here is derived from an EMBL/GenBank/DDBJ whole genome shotgun (WGS) entry which is preliminary data.</text>
</comment>
<keyword evidence="4 6" id="KW-0547">Nucleotide-binding</keyword>
<dbReference type="PANTHER" id="PTHR23117:SF8">
    <property type="entry name" value="RIBOSE 1,5-BISPHOSPHATE PHOSPHOKINASE PHNN"/>
    <property type="match status" value="1"/>
</dbReference>
<dbReference type="Proteomes" id="UP001165292">
    <property type="component" value="Unassembled WGS sequence"/>
</dbReference>
<dbReference type="InterPro" id="IPR008145">
    <property type="entry name" value="GK/Ca_channel_bsu"/>
</dbReference>
<sequence>MPGKLIYLMGPSGSGKDSLLQLASDDLLANGCRIARRVITRSAESVGEDAFGVTAEAFARMVEKGAFALHWQANGLSYGIPRQIDDWLASGLNVLVNGSREYLPVARQRYPDLLAVLLVVQPVVLRQRLLARKRETVAQIDARLARNASFGEADDGCVTIDNTGRLEEAKTRLIDLVMDARRRT</sequence>
<keyword evidence="5 6" id="KW-0067">ATP-binding</keyword>
<dbReference type="GO" id="GO:0005829">
    <property type="term" value="C:cytosol"/>
    <property type="evidence" value="ECO:0007669"/>
    <property type="project" value="TreeGrafter"/>
</dbReference>
<dbReference type="NCBIfam" id="TIGR02322">
    <property type="entry name" value="phosphon_PhnN"/>
    <property type="match status" value="1"/>
</dbReference>
<dbReference type="InterPro" id="IPR012699">
    <property type="entry name" value="PhnN"/>
</dbReference>
<dbReference type="EC" id="2.7.4.23" evidence="6"/>
<evidence type="ECO:0000259" key="7">
    <source>
        <dbReference type="SMART" id="SM00072"/>
    </source>
</evidence>
<reference evidence="8" key="1">
    <citation type="submission" date="2022-06" db="EMBL/GenBank/DDBJ databases">
        <title>Detection of beta-lactamases in bacteria of animal origin.</title>
        <authorList>
            <person name="Mlynarcik P."/>
            <person name="Zdarska V."/>
            <person name="Chudobova H."/>
            <person name="Prochazkova P."/>
            <person name="Hricova K."/>
            <person name="Mezerova K."/>
            <person name="Bardon J."/>
            <person name="Dolejska M."/>
            <person name="Sukkar I."/>
            <person name="Kolar M."/>
        </authorList>
    </citation>
    <scope>NUCLEOTIDE SEQUENCE</scope>
    <source>
        <strain evidence="8">S 300-3</strain>
    </source>
</reference>
<evidence type="ECO:0000256" key="2">
    <source>
        <dbReference type="ARBA" id="ARBA00005069"/>
    </source>
</evidence>
<evidence type="ECO:0000256" key="1">
    <source>
        <dbReference type="ARBA" id="ARBA00000373"/>
    </source>
</evidence>
<evidence type="ECO:0000256" key="5">
    <source>
        <dbReference type="ARBA" id="ARBA00022840"/>
    </source>
</evidence>
<evidence type="ECO:0000313" key="9">
    <source>
        <dbReference type="Proteomes" id="UP001165292"/>
    </source>
</evidence>